<organism evidence="1 2">
    <name type="scientific">Desulforamulus aquiferis</name>
    <dbReference type="NCBI Taxonomy" id="1397668"/>
    <lineage>
        <taxon>Bacteria</taxon>
        <taxon>Bacillati</taxon>
        <taxon>Bacillota</taxon>
        <taxon>Clostridia</taxon>
        <taxon>Eubacteriales</taxon>
        <taxon>Peptococcaceae</taxon>
        <taxon>Desulforamulus</taxon>
    </lineage>
</organism>
<protein>
    <submittedName>
        <fullName evidence="1">Uncharacterized protein</fullName>
    </submittedName>
</protein>
<gene>
    <name evidence="1" type="ORF">P6N53_03595</name>
</gene>
<name>A0AAW7ZA78_9FIRM</name>
<evidence type="ECO:0000313" key="1">
    <source>
        <dbReference type="EMBL" id="MDO7786301.1"/>
    </source>
</evidence>
<dbReference type="RefSeq" id="WP_304541246.1">
    <property type="nucleotide sequence ID" value="NZ_JARPTC010000004.1"/>
</dbReference>
<dbReference type="EMBL" id="JARPTC010000004">
    <property type="protein sequence ID" value="MDO7786301.1"/>
    <property type="molecule type" value="Genomic_DNA"/>
</dbReference>
<reference evidence="1" key="1">
    <citation type="journal article" date="2023" name="J. Hazard. Mater.">
        <title>Anaerobic biodegradation of pyrene and benzo[a]pyrene by a new sulfate-reducing Desulforamulus aquiferis strain DSA.</title>
        <authorList>
            <person name="Zhang Z."/>
            <person name="Sun J."/>
            <person name="Gong X."/>
            <person name="Wang C."/>
            <person name="Wang H."/>
        </authorList>
    </citation>
    <scope>NUCLEOTIDE SEQUENCE</scope>
    <source>
        <strain evidence="1">DSA</strain>
    </source>
</reference>
<accession>A0AAW7ZA78</accession>
<evidence type="ECO:0000313" key="2">
    <source>
        <dbReference type="Proteomes" id="UP001172911"/>
    </source>
</evidence>
<proteinExistence type="predicted"/>
<keyword evidence="2" id="KW-1185">Reference proteome</keyword>
<reference evidence="1" key="2">
    <citation type="submission" date="2023-03" db="EMBL/GenBank/DDBJ databases">
        <authorList>
            <person name="Zhang Z."/>
        </authorList>
    </citation>
    <scope>NUCLEOTIDE SEQUENCE</scope>
    <source>
        <strain evidence="1">DSA</strain>
    </source>
</reference>
<dbReference type="Proteomes" id="UP001172911">
    <property type="component" value="Unassembled WGS sequence"/>
</dbReference>
<comment type="caution">
    <text evidence="1">The sequence shown here is derived from an EMBL/GenBank/DDBJ whole genome shotgun (WGS) entry which is preliminary data.</text>
</comment>
<dbReference type="AlphaFoldDB" id="A0AAW7ZA78"/>
<dbReference type="Gene3D" id="1.20.5.340">
    <property type="match status" value="1"/>
</dbReference>
<sequence>MSESIEKMLSQLITRVWEDQKEIKFEMLEMKSNIVEMKSEIVVITADISEIKTEIVQINNRLTGIDDKLSYLTSDVRLLEQKTLQNEKELNRMKKQVEMRVIGLSP</sequence>